<keyword evidence="4" id="KW-1185">Reference proteome</keyword>
<evidence type="ECO:0000256" key="2">
    <source>
        <dbReference type="SAM" id="Phobius"/>
    </source>
</evidence>
<evidence type="ECO:0008006" key="5">
    <source>
        <dbReference type="Google" id="ProtNLM"/>
    </source>
</evidence>
<feature type="transmembrane region" description="Helical" evidence="2">
    <location>
        <begin position="84"/>
        <end position="109"/>
    </location>
</feature>
<dbReference type="PANTHER" id="PTHR13281">
    <property type="entry name" value="TRANSMEMBRANE PROTEIN 70, MITOCHONDRIAL"/>
    <property type="match status" value="1"/>
</dbReference>
<evidence type="ECO:0000256" key="1">
    <source>
        <dbReference type="SAM" id="MobiDB-lite"/>
    </source>
</evidence>
<keyword evidence="2" id="KW-0472">Membrane</keyword>
<feature type="region of interest" description="Disordered" evidence="1">
    <location>
        <begin position="196"/>
        <end position="237"/>
    </location>
</feature>
<evidence type="ECO:0000313" key="3">
    <source>
        <dbReference type="EMBL" id="VEU39230.1"/>
    </source>
</evidence>
<protein>
    <recommendedName>
        <fullName evidence="5">Transmembrane protein 186</fullName>
    </recommendedName>
</protein>
<sequence length="237" mass="26313">MQQRLSLQNQQSQRWISSSKVLCGEKKSEDTDDYLLSVDYTSPLGELISRLKMVSITGCFLSVCVLPALVFLKNGDLPSARQVTLGTFATIGATGSTVALHFVFGAYVLEMKPVTNSNDDTNGDDQQNPLLLEATTRSIFGFWNDIHVFDPKNDVTPYVGMRPFANFCANEIPLYVHPERLDSTTRQLLLHNAVGSSSSEKCDDSMSSHGDSIDIKDYRDINEGASSKRKKEDDELF</sequence>
<dbReference type="InterPro" id="IPR009724">
    <property type="entry name" value="TMEM70"/>
</dbReference>
<feature type="transmembrane region" description="Helical" evidence="2">
    <location>
        <begin position="53"/>
        <end position="72"/>
    </location>
</feature>
<dbReference type="GO" id="GO:0033615">
    <property type="term" value="P:mitochondrial proton-transporting ATP synthase complex assembly"/>
    <property type="evidence" value="ECO:0007669"/>
    <property type="project" value="TreeGrafter"/>
</dbReference>
<keyword evidence="2" id="KW-0812">Transmembrane</keyword>
<dbReference type="EMBL" id="CAACVS010000212">
    <property type="protein sequence ID" value="VEU39230.1"/>
    <property type="molecule type" value="Genomic_DNA"/>
</dbReference>
<reference evidence="3 4" key="1">
    <citation type="submission" date="2019-01" db="EMBL/GenBank/DDBJ databases">
        <authorList>
            <person name="Ferrante I. M."/>
        </authorList>
    </citation>
    <scope>NUCLEOTIDE SEQUENCE [LARGE SCALE GENOMIC DNA]</scope>
    <source>
        <strain evidence="3 4">B856</strain>
    </source>
</reference>
<dbReference type="PANTHER" id="PTHR13281:SF0">
    <property type="entry name" value="TRANSMEMBRANE PROTEIN 70, MITOCHONDRIAL"/>
    <property type="match status" value="1"/>
</dbReference>
<dbReference type="GO" id="GO:0031966">
    <property type="term" value="C:mitochondrial membrane"/>
    <property type="evidence" value="ECO:0007669"/>
    <property type="project" value="TreeGrafter"/>
</dbReference>
<dbReference type="Proteomes" id="UP000291116">
    <property type="component" value="Unassembled WGS sequence"/>
</dbReference>
<dbReference type="OrthoDB" id="46081at2759"/>
<feature type="compositionally biased region" description="Basic and acidic residues" evidence="1">
    <location>
        <begin position="200"/>
        <end position="222"/>
    </location>
</feature>
<name>A0A448ZB30_9STRA</name>
<organism evidence="3 4">
    <name type="scientific">Pseudo-nitzschia multistriata</name>
    <dbReference type="NCBI Taxonomy" id="183589"/>
    <lineage>
        <taxon>Eukaryota</taxon>
        <taxon>Sar</taxon>
        <taxon>Stramenopiles</taxon>
        <taxon>Ochrophyta</taxon>
        <taxon>Bacillariophyta</taxon>
        <taxon>Bacillariophyceae</taxon>
        <taxon>Bacillariophycidae</taxon>
        <taxon>Bacillariales</taxon>
        <taxon>Bacillariaceae</taxon>
        <taxon>Pseudo-nitzschia</taxon>
    </lineage>
</organism>
<dbReference type="AlphaFoldDB" id="A0A448ZB30"/>
<keyword evidence="2" id="KW-1133">Transmembrane helix</keyword>
<accession>A0A448ZB30</accession>
<proteinExistence type="predicted"/>
<evidence type="ECO:0000313" key="4">
    <source>
        <dbReference type="Proteomes" id="UP000291116"/>
    </source>
</evidence>
<gene>
    <name evidence="3" type="ORF">PSNMU_V1.4_AUG-EV-PASAV3_0060740</name>
</gene>